<dbReference type="RefSeq" id="WP_184572000.1">
    <property type="nucleotide sequence ID" value="NZ_JACHJL010000005.1"/>
</dbReference>
<reference evidence="1 2" key="1">
    <citation type="submission" date="2020-08" db="EMBL/GenBank/DDBJ databases">
        <title>Genomic Encyclopedia of Type Strains, Phase III (KMG-III): the genomes of soil and plant-associated and newly described type strains.</title>
        <authorList>
            <person name="Whitman W."/>
        </authorList>
    </citation>
    <scope>NUCLEOTIDE SEQUENCE [LARGE SCALE GENOMIC DNA]</scope>
    <source>
        <strain evidence="1 2">CECT 8305</strain>
    </source>
</reference>
<evidence type="ECO:0000313" key="2">
    <source>
        <dbReference type="Proteomes" id="UP000588098"/>
    </source>
</evidence>
<protein>
    <submittedName>
        <fullName evidence="1">Uncharacterized protein</fullName>
    </submittedName>
</protein>
<organism evidence="1 2">
    <name type="scientific">Streptomyces zagrosensis</name>
    <dbReference type="NCBI Taxonomy" id="1042984"/>
    <lineage>
        <taxon>Bacteria</taxon>
        <taxon>Bacillati</taxon>
        <taxon>Actinomycetota</taxon>
        <taxon>Actinomycetes</taxon>
        <taxon>Kitasatosporales</taxon>
        <taxon>Streptomycetaceae</taxon>
        <taxon>Streptomyces</taxon>
    </lineage>
</organism>
<proteinExistence type="predicted"/>
<sequence length="96" mass="10873">MSPRATMVFGRVIEVWERECEPLGFLGGRFSTITDRGHQPAHWLCCTRGRSGQWDACVRDDSGRCAKPLSWAYSATYQVRPRVGRYDRPHMGDGLG</sequence>
<comment type="caution">
    <text evidence="1">The sequence shown here is derived from an EMBL/GenBank/DDBJ whole genome shotgun (WGS) entry which is preliminary data.</text>
</comment>
<dbReference type="Proteomes" id="UP000588098">
    <property type="component" value="Unassembled WGS sequence"/>
</dbReference>
<evidence type="ECO:0000313" key="1">
    <source>
        <dbReference type="EMBL" id="MBB5935498.1"/>
    </source>
</evidence>
<name>A0A7W9Q8D1_9ACTN</name>
<keyword evidence="2" id="KW-1185">Reference proteome</keyword>
<dbReference type="AlphaFoldDB" id="A0A7W9Q8D1"/>
<accession>A0A7W9Q8D1</accession>
<gene>
    <name evidence="1" type="ORF">FHS42_002560</name>
</gene>
<dbReference type="EMBL" id="JACHJL010000005">
    <property type="protein sequence ID" value="MBB5935498.1"/>
    <property type="molecule type" value="Genomic_DNA"/>
</dbReference>